<dbReference type="Pfam" id="PF13963">
    <property type="entry name" value="Transpos_assoc"/>
    <property type="match status" value="1"/>
</dbReference>
<dbReference type="InterPro" id="IPR029480">
    <property type="entry name" value="Transpos_assoc"/>
</dbReference>
<dbReference type="Proteomes" id="UP001341281">
    <property type="component" value="Chromosome 01"/>
</dbReference>
<dbReference type="PANTHER" id="PTHR33157">
    <property type="entry name" value="AUTONOMOUS TRANSPOSABLE ELEMENT EN-1 MOSAIC PROTEIN-RELATED"/>
    <property type="match status" value="1"/>
</dbReference>
<name>A0AAQ3PH88_PASNO</name>
<evidence type="ECO:0000313" key="3">
    <source>
        <dbReference type="EMBL" id="WVZ52255.1"/>
    </source>
</evidence>
<dbReference type="AlphaFoldDB" id="A0AAQ3PH88"/>
<sequence>MYDGFDNSGGKAHSAEWRKKTQAFIDHAFAGKTHYLDRVRCPRNKHNNGKFQTKEELTKDLVTYGFMPDYETWSFHGEKETRVETEGEADDSVGIDRMDEMLEALQPEFGLNSEDPPTKEVEEFFKLLQASEEPLHEHMKVSLLAFVTRLTAIKMSRRFKQVAKGFVGKMIPSKERLFQGSTSTGSRREALLRCVDPNLQGVPIALQRNEGEEDEEAEGEEILLCESLQAGSCNQGQPVGHFRDASETYLTAEEYGSISHPLFEDQPGPYKAFCDLWASEEFQERSRKHRNVGTKNATHKLGGDGYSRKAQRSAEYGKEMERLHAEAFDWRTAPVDPQAVYESGGGKSHGRYSMFNGMIDSRQV</sequence>
<dbReference type="PANTHER" id="PTHR33157:SF14">
    <property type="entry name" value="AUTONOMOUS TRANSPOSABLE ELEMENT EN-1 MOSAIC PROTEIN"/>
    <property type="match status" value="1"/>
</dbReference>
<organism evidence="3 4">
    <name type="scientific">Paspalum notatum var. saurae</name>
    <dbReference type="NCBI Taxonomy" id="547442"/>
    <lineage>
        <taxon>Eukaryota</taxon>
        <taxon>Viridiplantae</taxon>
        <taxon>Streptophyta</taxon>
        <taxon>Embryophyta</taxon>
        <taxon>Tracheophyta</taxon>
        <taxon>Spermatophyta</taxon>
        <taxon>Magnoliopsida</taxon>
        <taxon>Liliopsida</taxon>
        <taxon>Poales</taxon>
        <taxon>Poaceae</taxon>
        <taxon>PACMAD clade</taxon>
        <taxon>Panicoideae</taxon>
        <taxon>Andropogonodae</taxon>
        <taxon>Paspaleae</taxon>
        <taxon>Paspalinae</taxon>
        <taxon>Paspalum</taxon>
    </lineage>
</organism>
<proteinExistence type="predicted"/>
<dbReference type="GO" id="GO:0032196">
    <property type="term" value="P:transposition"/>
    <property type="evidence" value="ECO:0007669"/>
    <property type="project" value="InterPro"/>
</dbReference>
<feature type="region of interest" description="Disordered" evidence="1">
    <location>
        <begin position="287"/>
        <end position="309"/>
    </location>
</feature>
<keyword evidence="4" id="KW-1185">Reference proteome</keyword>
<dbReference type="InterPro" id="IPR039266">
    <property type="entry name" value="EN-1/SPM"/>
</dbReference>
<protein>
    <recommendedName>
        <fullName evidence="2">Transposase-associated domain-containing protein</fullName>
    </recommendedName>
</protein>
<dbReference type="EMBL" id="CP144745">
    <property type="protein sequence ID" value="WVZ52255.1"/>
    <property type="molecule type" value="Genomic_DNA"/>
</dbReference>
<evidence type="ECO:0000259" key="2">
    <source>
        <dbReference type="Pfam" id="PF13963"/>
    </source>
</evidence>
<accession>A0AAQ3PH88</accession>
<evidence type="ECO:0000313" key="4">
    <source>
        <dbReference type="Proteomes" id="UP001341281"/>
    </source>
</evidence>
<feature type="domain" description="Transposase-associated" evidence="2">
    <location>
        <begin position="11"/>
        <end position="78"/>
    </location>
</feature>
<reference evidence="3 4" key="1">
    <citation type="submission" date="2024-02" db="EMBL/GenBank/DDBJ databases">
        <title>High-quality chromosome-scale genome assembly of Pensacola bahiagrass (Paspalum notatum Flugge var. saurae).</title>
        <authorList>
            <person name="Vega J.M."/>
            <person name="Podio M."/>
            <person name="Orjuela J."/>
            <person name="Siena L.A."/>
            <person name="Pessino S.C."/>
            <person name="Combes M.C."/>
            <person name="Mariac C."/>
            <person name="Albertini E."/>
            <person name="Pupilli F."/>
            <person name="Ortiz J.P.A."/>
            <person name="Leblanc O."/>
        </authorList>
    </citation>
    <scope>NUCLEOTIDE SEQUENCE [LARGE SCALE GENOMIC DNA]</scope>
    <source>
        <strain evidence="3">R1</strain>
        <tissue evidence="3">Leaf</tissue>
    </source>
</reference>
<gene>
    <name evidence="3" type="ORF">U9M48_003332</name>
</gene>
<evidence type="ECO:0000256" key="1">
    <source>
        <dbReference type="SAM" id="MobiDB-lite"/>
    </source>
</evidence>